<dbReference type="InterPro" id="IPR025662">
    <property type="entry name" value="Sigma_54_int_dom_ATP-bd_1"/>
</dbReference>
<evidence type="ECO:0000313" key="7">
    <source>
        <dbReference type="EMBL" id="AMY12796.1"/>
    </source>
</evidence>
<dbReference type="GO" id="GO:0005524">
    <property type="term" value="F:ATP binding"/>
    <property type="evidence" value="ECO:0007669"/>
    <property type="project" value="UniProtKB-KW"/>
</dbReference>
<dbReference type="STRING" id="1855912.LuPra_06078"/>
<sequence length="316" mass="35074">MRRLHSTIRRVASSDCPVLILGETGTGKEVVAQEVHDLSGQARGPFVPFNVTAVPRDMLEGQLFGYRRGAFTGAVSDAKGLIRQAEGGTLFIDEIGELSLDLQPKLLRFLESGEIQPLGERPQKVNVRVIAATNARLAELVRDGQFRDDLFYRLNVVSLTIPPLRDRREEIPTLVNHFLTVHAKQAGKFIPQLTPRALERLSAYDWPGNVRQLTNELKRIVALSDEDELVDEAHLSPIVRSAAAASPPAATDGTSVHVKLDRTLQEMYDDLERAAIARAMEQSRHNQADTARLLGITRKGLYLKRRRLGLDEGHAS</sequence>
<dbReference type="Gene3D" id="3.40.50.300">
    <property type="entry name" value="P-loop containing nucleotide triphosphate hydrolases"/>
    <property type="match status" value="1"/>
</dbReference>
<dbReference type="GO" id="GO:0043565">
    <property type="term" value="F:sequence-specific DNA binding"/>
    <property type="evidence" value="ECO:0007669"/>
    <property type="project" value="InterPro"/>
</dbReference>
<keyword evidence="8" id="KW-1185">Reference proteome</keyword>
<dbReference type="InterPro" id="IPR025944">
    <property type="entry name" value="Sigma_54_int_dom_CS"/>
</dbReference>
<dbReference type="Pfam" id="PF25601">
    <property type="entry name" value="AAA_lid_14"/>
    <property type="match status" value="1"/>
</dbReference>
<dbReference type="PANTHER" id="PTHR32071:SF57">
    <property type="entry name" value="C4-DICARBOXYLATE TRANSPORT TRANSCRIPTIONAL REGULATORY PROTEIN DCTD"/>
    <property type="match status" value="1"/>
</dbReference>
<evidence type="ECO:0000259" key="6">
    <source>
        <dbReference type="PROSITE" id="PS50045"/>
    </source>
</evidence>
<dbReference type="AlphaFoldDB" id="A0A143PX25"/>
<dbReference type="SMART" id="SM00382">
    <property type="entry name" value="AAA"/>
    <property type="match status" value="1"/>
</dbReference>
<dbReference type="PROSITE" id="PS00688">
    <property type="entry name" value="SIGMA54_INTERACT_3"/>
    <property type="match status" value="1"/>
</dbReference>
<evidence type="ECO:0000256" key="5">
    <source>
        <dbReference type="ARBA" id="ARBA00023163"/>
    </source>
</evidence>
<dbReference type="Proteomes" id="UP000076079">
    <property type="component" value="Chromosome"/>
</dbReference>
<gene>
    <name evidence="7" type="primary">ntrC_2</name>
    <name evidence="7" type="ORF">LuPra_06078</name>
</gene>
<dbReference type="SUPFAM" id="SSF46689">
    <property type="entry name" value="Homeodomain-like"/>
    <property type="match status" value="1"/>
</dbReference>
<evidence type="ECO:0000313" key="8">
    <source>
        <dbReference type="Proteomes" id="UP000076079"/>
    </source>
</evidence>
<dbReference type="CDD" id="cd00009">
    <property type="entry name" value="AAA"/>
    <property type="match status" value="1"/>
</dbReference>
<dbReference type="PROSITE" id="PS00675">
    <property type="entry name" value="SIGMA54_INTERACT_1"/>
    <property type="match status" value="1"/>
</dbReference>
<reference evidence="8" key="2">
    <citation type="submission" date="2016-04" db="EMBL/GenBank/DDBJ databases">
        <title>First Complete Genome Sequence of a Subdivision 6 Acidobacterium.</title>
        <authorList>
            <person name="Huang S."/>
            <person name="Vieira S."/>
            <person name="Bunk B."/>
            <person name="Riedel T."/>
            <person name="Sproeer C."/>
            <person name="Overmann J."/>
        </authorList>
    </citation>
    <scope>NUCLEOTIDE SEQUENCE [LARGE SCALE GENOMIC DNA]</scope>
    <source>
        <strain evidence="8">DSM 100886 HEG_-6_39</strain>
    </source>
</reference>
<dbReference type="PANTHER" id="PTHR32071">
    <property type="entry name" value="TRANSCRIPTIONAL REGULATORY PROTEIN"/>
    <property type="match status" value="1"/>
</dbReference>
<name>A0A143PX25_LUTPR</name>
<dbReference type="SUPFAM" id="SSF52540">
    <property type="entry name" value="P-loop containing nucleoside triphosphate hydrolases"/>
    <property type="match status" value="1"/>
</dbReference>
<dbReference type="Pfam" id="PF02954">
    <property type="entry name" value="HTH_8"/>
    <property type="match status" value="1"/>
</dbReference>
<dbReference type="EMBL" id="CP015136">
    <property type="protein sequence ID" value="AMY12796.1"/>
    <property type="molecule type" value="Genomic_DNA"/>
</dbReference>
<dbReference type="InterPro" id="IPR002197">
    <property type="entry name" value="HTH_Fis"/>
</dbReference>
<evidence type="ECO:0000256" key="4">
    <source>
        <dbReference type="ARBA" id="ARBA00023125"/>
    </source>
</evidence>
<accession>A0A143PX25</accession>
<keyword evidence="3" id="KW-0805">Transcription regulation</keyword>
<dbReference type="InterPro" id="IPR027417">
    <property type="entry name" value="P-loop_NTPase"/>
</dbReference>
<organism evidence="7 8">
    <name type="scientific">Luteitalea pratensis</name>
    <dbReference type="NCBI Taxonomy" id="1855912"/>
    <lineage>
        <taxon>Bacteria</taxon>
        <taxon>Pseudomonadati</taxon>
        <taxon>Acidobacteriota</taxon>
        <taxon>Vicinamibacteria</taxon>
        <taxon>Vicinamibacterales</taxon>
        <taxon>Vicinamibacteraceae</taxon>
        <taxon>Luteitalea</taxon>
    </lineage>
</organism>
<keyword evidence="5" id="KW-0804">Transcription</keyword>
<keyword evidence="2" id="KW-0067">ATP-binding</keyword>
<dbReference type="GO" id="GO:0006355">
    <property type="term" value="P:regulation of DNA-templated transcription"/>
    <property type="evidence" value="ECO:0007669"/>
    <property type="project" value="InterPro"/>
</dbReference>
<dbReference type="PRINTS" id="PR01590">
    <property type="entry name" value="HTHFIS"/>
</dbReference>
<dbReference type="InterPro" id="IPR009057">
    <property type="entry name" value="Homeodomain-like_sf"/>
</dbReference>
<keyword evidence="1" id="KW-0547">Nucleotide-binding</keyword>
<proteinExistence type="predicted"/>
<protein>
    <submittedName>
        <fullName evidence="7">Nitrogen assimilation regulatory protein</fullName>
    </submittedName>
</protein>
<evidence type="ECO:0000256" key="1">
    <source>
        <dbReference type="ARBA" id="ARBA00022741"/>
    </source>
</evidence>
<dbReference type="KEGG" id="abac:LuPra_06078"/>
<dbReference type="Pfam" id="PF00158">
    <property type="entry name" value="Sigma54_activat"/>
    <property type="match status" value="1"/>
</dbReference>
<dbReference type="PROSITE" id="PS00676">
    <property type="entry name" value="SIGMA54_INTERACT_2"/>
    <property type="match status" value="1"/>
</dbReference>
<evidence type="ECO:0000256" key="2">
    <source>
        <dbReference type="ARBA" id="ARBA00022840"/>
    </source>
</evidence>
<dbReference type="InterPro" id="IPR025943">
    <property type="entry name" value="Sigma_54_int_dom_ATP-bd_2"/>
</dbReference>
<dbReference type="FunFam" id="3.40.50.300:FF:000006">
    <property type="entry name" value="DNA-binding transcriptional regulator NtrC"/>
    <property type="match status" value="1"/>
</dbReference>
<keyword evidence="4" id="KW-0238">DNA-binding</keyword>
<reference evidence="7 8" key="1">
    <citation type="journal article" date="2016" name="Genome Announc.">
        <title>First Complete Genome Sequence of a Subdivision 6 Acidobacterium Strain.</title>
        <authorList>
            <person name="Huang S."/>
            <person name="Vieira S."/>
            <person name="Bunk B."/>
            <person name="Riedel T."/>
            <person name="Sproer C."/>
            <person name="Overmann J."/>
        </authorList>
    </citation>
    <scope>NUCLEOTIDE SEQUENCE [LARGE SCALE GENOMIC DNA]</scope>
    <source>
        <strain evidence="8">DSM 100886 HEG_-6_39</strain>
    </source>
</reference>
<dbReference type="InterPro" id="IPR003593">
    <property type="entry name" value="AAA+_ATPase"/>
</dbReference>
<dbReference type="InterPro" id="IPR002078">
    <property type="entry name" value="Sigma_54_int"/>
</dbReference>
<dbReference type="PROSITE" id="PS50045">
    <property type="entry name" value="SIGMA54_INTERACT_4"/>
    <property type="match status" value="1"/>
</dbReference>
<feature type="domain" description="Sigma-54 factor interaction" evidence="6">
    <location>
        <begin position="1"/>
        <end position="222"/>
    </location>
</feature>
<dbReference type="Gene3D" id="1.10.8.60">
    <property type="match status" value="1"/>
</dbReference>
<evidence type="ECO:0000256" key="3">
    <source>
        <dbReference type="ARBA" id="ARBA00023015"/>
    </source>
</evidence>
<dbReference type="Gene3D" id="1.10.10.60">
    <property type="entry name" value="Homeodomain-like"/>
    <property type="match status" value="1"/>
</dbReference>
<dbReference type="InterPro" id="IPR058031">
    <property type="entry name" value="AAA_lid_NorR"/>
</dbReference>